<reference evidence="4 5" key="1">
    <citation type="submission" date="2006-05" db="EMBL/GenBank/DDBJ databases">
        <authorList>
            <person name="King G."/>
            <person name="Ferriera S."/>
            <person name="Johnson J."/>
            <person name="Kravitz S."/>
            <person name="Beeson K."/>
            <person name="Sutton G."/>
            <person name="Rogers Y.-H."/>
            <person name="Friedman R."/>
            <person name="Frazier M."/>
            <person name="Venter J.C."/>
        </authorList>
    </citation>
    <scope>NUCLEOTIDE SEQUENCE [LARGE SCALE GENOMIC DNA]</scope>
    <source>
        <strain evidence="5">ATCC 25650 / DSM 13394 / JCM 20685 / NBRC 16684 / NCIMB 2208 / IAM 12614 / B1</strain>
    </source>
</reference>
<evidence type="ECO:0000259" key="3">
    <source>
        <dbReference type="Pfam" id="PF01370"/>
    </source>
</evidence>
<evidence type="ECO:0000256" key="2">
    <source>
        <dbReference type="ARBA" id="ARBA00007637"/>
    </source>
</evidence>
<dbReference type="InterPro" id="IPR036291">
    <property type="entry name" value="NAD(P)-bd_dom_sf"/>
</dbReference>
<dbReference type="Proteomes" id="UP000004848">
    <property type="component" value="Unassembled WGS sequence"/>
</dbReference>
<feature type="domain" description="NAD-dependent epimerase/dehydratase" evidence="3">
    <location>
        <begin position="33"/>
        <end position="268"/>
    </location>
</feature>
<evidence type="ECO:0000256" key="1">
    <source>
        <dbReference type="ARBA" id="ARBA00005125"/>
    </source>
</evidence>
<name>A0NYC5_ROSAI</name>
<dbReference type="InterPro" id="IPR001509">
    <property type="entry name" value="Epimerase_deHydtase"/>
</dbReference>
<evidence type="ECO:0000313" key="4">
    <source>
        <dbReference type="EMBL" id="EAV42121.1"/>
    </source>
</evidence>
<sequence length="348" mass="38189">MMHSSAADIRIRANMERCARTIAPKQNISFRKIVVTGGLGFIGSKVFKRVARMANVAETVILDRVSYAADFRRLAPVGDAGDLPVIRGDIRSPIDVAAALHDCDAVIHLAAETHVPRSFTAPELFFDVNVTGTEVLLNAALDAGVKHFIHISTDEVYGPALDEVRETAPLRPTTPYATSKAMAEEAVMMAAQSGLRSTILRPTNAVGTGQNPEKLFPRFVMQALKGQRLTIEGTGAQERSFLPAGDLAAAIGLLLNTQDEQPLEIFNISGEEDLSVLEVARRVSDVTGVSTGLHFIPDRETNDLAYRIDDSRLRSLGYRQKSSVDQELRAICRDMRSRVRRFADEDRF</sequence>
<comment type="caution">
    <text evidence="4">The sequence shown here is derived from an EMBL/GenBank/DDBJ whole genome shotgun (WGS) entry which is preliminary data.</text>
</comment>
<comment type="similarity">
    <text evidence="2">Belongs to the NAD(P)-dependent epimerase/dehydratase family.</text>
</comment>
<gene>
    <name evidence="4" type="ORF">SIAM614_20570</name>
</gene>
<dbReference type="PANTHER" id="PTHR43000">
    <property type="entry name" value="DTDP-D-GLUCOSE 4,6-DEHYDRATASE-RELATED"/>
    <property type="match status" value="1"/>
</dbReference>
<proteinExistence type="inferred from homology"/>
<protein>
    <submittedName>
        <fullName evidence="4">dTDP-glucose 4,6-dehydratase</fullName>
    </submittedName>
</protein>
<comment type="pathway">
    <text evidence="1">Bacterial outer membrane biogenesis; LPS O-antigen biosynthesis.</text>
</comment>
<dbReference type="AlphaFoldDB" id="A0NYC5"/>
<organism evidence="4 5">
    <name type="scientific">Roseibium aggregatum (strain ATCC 25650 / DSM 13394 / JCM 20685 / NBRC 16684 / NCIMB 2208 / IAM 12614 / B1)</name>
    <name type="common">Stappia aggregata</name>
    <dbReference type="NCBI Taxonomy" id="384765"/>
    <lineage>
        <taxon>Bacteria</taxon>
        <taxon>Pseudomonadati</taxon>
        <taxon>Pseudomonadota</taxon>
        <taxon>Alphaproteobacteria</taxon>
        <taxon>Hyphomicrobiales</taxon>
        <taxon>Stappiaceae</taxon>
        <taxon>Roseibium</taxon>
    </lineage>
</organism>
<dbReference type="EMBL" id="AAUW01000016">
    <property type="protein sequence ID" value="EAV42121.1"/>
    <property type="molecule type" value="Genomic_DNA"/>
</dbReference>
<dbReference type="SUPFAM" id="SSF51735">
    <property type="entry name" value="NAD(P)-binding Rossmann-fold domains"/>
    <property type="match status" value="1"/>
</dbReference>
<dbReference type="Pfam" id="PF01370">
    <property type="entry name" value="Epimerase"/>
    <property type="match status" value="1"/>
</dbReference>
<dbReference type="Gene3D" id="3.40.50.720">
    <property type="entry name" value="NAD(P)-binding Rossmann-like Domain"/>
    <property type="match status" value="1"/>
</dbReference>
<dbReference type="eggNOG" id="COG1088">
    <property type="taxonomic scope" value="Bacteria"/>
</dbReference>
<accession>A0NYC5</accession>
<evidence type="ECO:0000313" key="5">
    <source>
        <dbReference type="Proteomes" id="UP000004848"/>
    </source>
</evidence>